<evidence type="ECO:0008006" key="18">
    <source>
        <dbReference type="Google" id="ProtNLM"/>
    </source>
</evidence>
<keyword evidence="5 11" id="KW-0479">Metal-binding</keyword>
<dbReference type="InterPro" id="IPR051712">
    <property type="entry name" value="ARTD-AVP"/>
</dbReference>
<dbReference type="Gene3D" id="1.10.10.10">
    <property type="entry name" value="Winged helix-like DNA-binding domain superfamily/Winged helix DNA-binding domain"/>
    <property type="match status" value="1"/>
</dbReference>
<dbReference type="Gene3D" id="3.90.228.10">
    <property type="match status" value="1"/>
</dbReference>
<proteinExistence type="inferred from homology"/>
<comment type="similarity">
    <text evidence="10">Belongs to the ARTD/PARP family.</text>
</comment>
<reference evidence="16" key="3">
    <citation type="submission" date="2025-09" db="UniProtKB">
        <authorList>
            <consortium name="Ensembl"/>
        </authorList>
    </citation>
    <scope>IDENTIFICATION</scope>
    <source>
        <strain evidence="16">Glennie</strain>
    </source>
</reference>
<feature type="region of interest" description="Disordered" evidence="12">
    <location>
        <begin position="1"/>
        <end position="26"/>
    </location>
</feature>
<dbReference type="InterPro" id="IPR041360">
    <property type="entry name" value="ZAP_HTH"/>
</dbReference>
<dbReference type="GO" id="GO:0008270">
    <property type="term" value="F:zinc ion binding"/>
    <property type="evidence" value="ECO:0007669"/>
    <property type="project" value="UniProtKB-KW"/>
</dbReference>
<dbReference type="GO" id="GO:0032481">
    <property type="term" value="P:positive regulation of type I interferon production"/>
    <property type="evidence" value="ECO:0000318"/>
    <property type="project" value="GO_Central"/>
</dbReference>
<dbReference type="AlphaFoldDB" id="A0A6I8NJA5"/>
<evidence type="ECO:0000256" key="10">
    <source>
        <dbReference type="ARBA" id="ARBA00024347"/>
    </source>
</evidence>
<dbReference type="Pfam" id="PF23466">
    <property type="entry name" value="WWE_4"/>
    <property type="match status" value="1"/>
</dbReference>
<keyword evidence="7 11" id="KW-0863">Zinc-finger</keyword>
<feature type="zinc finger region" description="C3H1-type" evidence="11">
    <location>
        <begin position="202"/>
        <end position="223"/>
    </location>
</feature>
<dbReference type="SUPFAM" id="SSF56399">
    <property type="entry name" value="ADP-ribosylation"/>
    <property type="match status" value="1"/>
</dbReference>
<dbReference type="PROSITE" id="PS50103">
    <property type="entry name" value="ZF_C3H1"/>
    <property type="match status" value="1"/>
</dbReference>
<evidence type="ECO:0000313" key="17">
    <source>
        <dbReference type="Proteomes" id="UP000002279"/>
    </source>
</evidence>
<keyword evidence="3" id="KW-0963">Cytoplasm</keyword>
<keyword evidence="4" id="KW-0597">Phosphoprotein</keyword>
<dbReference type="InterPro" id="IPR012317">
    <property type="entry name" value="Poly(ADP-ribose)pol_cat_dom"/>
</dbReference>
<reference evidence="16" key="2">
    <citation type="submission" date="2025-08" db="UniProtKB">
        <authorList>
            <consortium name="Ensembl"/>
        </authorList>
    </citation>
    <scope>IDENTIFICATION</scope>
    <source>
        <strain evidence="16">Glennie</strain>
    </source>
</reference>
<evidence type="ECO:0000256" key="9">
    <source>
        <dbReference type="ARBA" id="ARBA00023242"/>
    </source>
</evidence>
<feature type="domain" description="C3H1-type" evidence="13">
    <location>
        <begin position="202"/>
        <end position="223"/>
    </location>
</feature>
<dbReference type="PANTHER" id="PTHR45740">
    <property type="entry name" value="POLY [ADP-RIBOSE] POLYMERASE"/>
    <property type="match status" value="1"/>
</dbReference>
<dbReference type="Pfam" id="PF00644">
    <property type="entry name" value="PARP"/>
    <property type="match status" value="1"/>
</dbReference>
<accession>A0A6I8NJA5</accession>
<dbReference type="GeneTree" id="ENSGT00940000154649"/>
<evidence type="ECO:0000256" key="12">
    <source>
        <dbReference type="SAM" id="MobiDB-lite"/>
    </source>
</evidence>
<sequence>MNWARTGSGTRAESGRGAGPAERSGAGSREMADLVVCTFLTKLLCEHGGRMPRQDLPRHIALPDPQLDQVLREAGPDRFVLAGDGPGGVEVVAVSAVRLCPRYVRGECLRCDRLHLCKHYILGKCGPRPRRAQCEFSHDIHTGDNQAVLKAHNLNGLNQEQLRILLLQNDPFLLPEVCVYYNKGEGPHGSCKLQGSCPRLHVCRHFIQGECRYNKCKYSHGLVGPTTQRILQTHGLSPSTALNIQAIREHQTAELFREFLEKRGRSPDSGVKPPRDKEKRKSDEICLYYIWRFCKHKSSCKNVHYHLPYLWQMKDGDLWKDIPKMEEIEKAFCDPKNSSFGSPNTDFQKMTCASAPVRRLSTPSSVQNPCFSLTTKWHWYWMNDRGQWIEYGKEGLNQHPASLTSVDLETVFQANPKDTMYFQAGSQKYTIGFEEMVQRNLVSQTKRKVRRRPEFVSSTDVDSIKRASSGSSKPSILAGTFPDTWDKTAVPDVGFKLVDLAPSTPEHQEVVKQFQETMSDFSVRRVRRVQNLTLWQVFQWQKTQMRKVNGGNEVAEKLLFHGTNPAHQDAICQHNFDWRICGTHGTLFGKGSYFAQDASYSHKYSQLGVSGKQVKVMFLARVLVGDFTPGNPTLLRPPPLERHPGRFYDSCVDRASNPSIFVIFEKHQIYPEYIIEYADANKCNLQ</sequence>
<dbReference type="GO" id="GO:0005634">
    <property type="term" value="C:nucleus"/>
    <property type="evidence" value="ECO:0000318"/>
    <property type="project" value="GO_Central"/>
</dbReference>
<comment type="subcellular location">
    <subcellularLocation>
        <location evidence="2">Cytoplasm</location>
    </subcellularLocation>
    <subcellularLocation>
        <location evidence="1">Nucleus</location>
    </subcellularLocation>
</comment>
<evidence type="ECO:0000256" key="2">
    <source>
        <dbReference type="ARBA" id="ARBA00004496"/>
    </source>
</evidence>
<evidence type="ECO:0000256" key="4">
    <source>
        <dbReference type="ARBA" id="ARBA00022553"/>
    </source>
</evidence>
<evidence type="ECO:0000259" key="15">
    <source>
        <dbReference type="PROSITE" id="PS51059"/>
    </source>
</evidence>
<dbReference type="PROSITE" id="PS50918">
    <property type="entry name" value="WWE"/>
    <property type="match status" value="1"/>
</dbReference>
<keyword evidence="6" id="KW-0677">Repeat</keyword>
<protein>
    <recommendedName>
        <fullName evidence="18">Poly(ADP-ribose) polymerase family member 12</fullName>
    </recommendedName>
</protein>
<feature type="compositionally biased region" description="Polar residues" evidence="12">
    <location>
        <begin position="1"/>
        <end position="11"/>
    </location>
</feature>
<keyword evidence="9" id="KW-0539">Nucleus</keyword>
<reference evidence="16 17" key="1">
    <citation type="journal article" date="2008" name="Nature">
        <title>Genome analysis of the platypus reveals unique signatures of evolution.</title>
        <authorList>
            <person name="Warren W.C."/>
            <person name="Hillier L.W."/>
            <person name="Marshall Graves J.A."/>
            <person name="Birney E."/>
            <person name="Ponting C.P."/>
            <person name="Grutzner F."/>
            <person name="Belov K."/>
            <person name="Miller W."/>
            <person name="Clarke L."/>
            <person name="Chinwalla A.T."/>
            <person name="Yang S.P."/>
            <person name="Heger A."/>
            <person name="Locke D.P."/>
            <person name="Miethke P."/>
            <person name="Waters P.D."/>
            <person name="Veyrunes F."/>
            <person name="Fulton L."/>
            <person name="Fulton B."/>
            <person name="Graves T."/>
            <person name="Wallis J."/>
            <person name="Puente X.S."/>
            <person name="Lopez-Otin C."/>
            <person name="Ordonez G.R."/>
            <person name="Eichler E.E."/>
            <person name="Chen L."/>
            <person name="Cheng Z."/>
            <person name="Deakin J.E."/>
            <person name="Alsop A."/>
            <person name="Thompson K."/>
            <person name="Kirby P."/>
            <person name="Papenfuss A.T."/>
            <person name="Wakefield M.J."/>
            <person name="Olender T."/>
            <person name="Lancet D."/>
            <person name="Huttley G.A."/>
            <person name="Smit A.F."/>
            <person name="Pask A."/>
            <person name="Temple-Smith P."/>
            <person name="Batzer M.A."/>
            <person name="Walker J.A."/>
            <person name="Konkel M.K."/>
            <person name="Harris R.S."/>
            <person name="Whittington C.M."/>
            <person name="Wong E.S."/>
            <person name="Gemmell N.J."/>
            <person name="Buschiazzo E."/>
            <person name="Vargas Jentzsch I.M."/>
            <person name="Merkel A."/>
            <person name="Schmitz J."/>
            <person name="Zemann A."/>
            <person name="Churakov G."/>
            <person name="Kriegs J.O."/>
            <person name="Brosius J."/>
            <person name="Murchison E.P."/>
            <person name="Sachidanandam R."/>
            <person name="Smith C."/>
            <person name="Hannon G.J."/>
            <person name="Tsend-Ayush E."/>
            <person name="McMillan D."/>
            <person name="Attenborough R."/>
            <person name="Rens W."/>
            <person name="Ferguson-Smith M."/>
            <person name="Lefevre C.M."/>
            <person name="Sharp J.A."/>
            <person name="Nicholas K.R."/>
            <person name="Ray D.A."/>
            <person name="Kube M."/>
            <person name="Reinhardt R."/>
            <person name="Pringle T.H."/>
            <person name="Taylor J."/>
            <person name="Jones R.C."/>
            <person name="Nixon B."/>
            <person name="Dacheux J.L."/>
            <person name="Niwa H."/>
            <person name="Sekita Y."/>
            <person name="Huang X."/>
            <person name="Stark A."/>
            <person name="Kheradpour P."/>
            <person name="Kellis M."/>
            <person name="Flicek P."/>
            <person name="Chen Y."/>
            <person name="Webber C."/>
            <person name="Hardison R."/>
            <person name="Nelson J."/>
            <person name="Hallsworth-Pepin K."/>
            <person name="Delehaunty K."/>
            <person name="Markovic C."/>
            <person name="Minx P."/>
            <person name="Feng Y."/>
            <person name="Kremitzki C."/>
            <person name="Mitreva M."/>
            <person name="Glasscock J."/>
            <person name="Wylie T."/>
            <person name="Wohldmann P."/>
            <person name="Thiru P."/>
            <person name="Nhan M.N."/>
            <person name="Pohl C.S."/>
            <person name="Smith S.M."/>
            <person name="Hou S."/>
            <person name="Nefedov M."/>
            <person name="de Jong P.J."/>
            <person name="Renfree M.B."/>
            <person name="Mardis E.R."/>
            <person name="Wilson R.K."/>
        </authorList>
    </citation>
    <scope>NUCLEOTIDE SEQUENCE [LARGE SCALE GENOMIC DNA]</scope>
    <source>
        <strain evidence="16 17">Glennie</strain>
    </source>
</reference>
<dbReference type="Bgee" id="ENSOANG00000048349">
    <property type="expression patterns" value="Expressed in liver and 6 other cell types or tissues"/>
</dbReference>
<keyword evidence="8 11" id="KW-0862">Zinc</keyword>
<dbReference type="OMA" id="KWKSPTS"/>
<dbReference type="InterPro" id="IPR057602">
    <property type="entry name" value="Zfn-CCCH_PARP12"/>
</dbReference>
<evidence type="ECO:0000256" key="1">
    <source>
        <dbReference type="ARBA" id="ARBA00004123"/>
    </source>
</evidence>
<dbReference type="InterPro" id="IPR000571">
    <property type="entry name" value="Znf_CCCH"/>
</dbReference>
<dbReference type="Pfam" id="PF25261">
    <property type="entry name" value="zf-CCCH_PARP12"/>
    <property type="match status" value="1"/>
</dbReference>
<organism evidence="16 17">
    <name type="scientific">Ornithorhynchus anatinus</name>
    <name type="common">Duckbill platypus</name>
    <dbReference type="NCBI Taxonomy" id="9258"/>
    <lineage>
        <taxon>Eukaryota</taxon>
        <taxon>Metazoa</taxon>
        <taxon>Chordata</taxon>
        <taxon>Craniata</taxon>
        <taxon>Vertebrata</taxon>
        <taxon>Euteleostomi</taxon>
        <taxon>Mammalia</taxon>
        <taxon>Monotremata</taxon>
        <taxon>Ornithorhynchidae</taxon>
        <taxon>Ornithorhynchus</taxon>
    </lineage>
</organism>
<evidence type="ECO:0000259" key="13">
    <source>
        <dbReference type="PROSITE" id="PS50103"/>
    </source>
</evidence>
<evidence type="ECO:0000256" key="8">
    <source>
        <dbReference type="ARBA" id="ARBA00022833"/>
    </source>
</evidence>
<evidence type="ECO:0000256" key="5">
    <source>
        <dbReference type="ARBA" id="ARBA00022723"/>
    </source>
</evidence>
<dbReference type="InParanoid" id="A0A6I8NJA5"/>
<dbReference type="Gene3D" id="3.30.1370.210">
    <property type="match status" value="1"/>
</dbReference>
<dbReference type="Pfam" id="PF02825">
    <property type="entry name" value="WWE"/>
    <property type="match status" value="1"/>
</dbReference>
<dbReference type="CDD" id="cd01439">
    <property type="entry name" value="TCCD_inducible_PARP_like"/>
    <property type="match status" value="1"/>
</dbReference>
<dbReference type="Gene3D" id="3.30.720.50">
    <property type="match status" value="1"/>
</dbReference>
<name>A0A6I8NJA5_ORNAN</name>
<keyword evidence="17" id="KW-1185">Reference proteome</keyword>
<dbReference type="SMART" id="SM00356">
    <property type="entry name" value="ZnF_C3H1"/>
    <property type="match status" value="2"/>
</dbReference>
<evidence type="ECO:0000313" key="16">
    <source>
        <dbReference type="Ensembl" id="ENSOANP00000041319.1"/>
    </source>
</evidence>
<dbReference type="PANTHER" id="PTHR45740:SF8">
    <property type="entry name" value="ZINC FINGER CCCH-TYPE ANTIVIRAL PROTEIN 1"/>
    <property type="match status" value="1"/>
</dbReference>
<feature type="domain" description="WWE" evidence="14">
    <location>
        <begin position="365"/>
        <end position="451"/>
    </location>
</feature>
<dbReference type="GO" id="GO:0061014">
    <property type="term" value="P:positive regulation of mRNA catabolic process"/>
    <property type="evidence" value="ECO:0000318"/>
    <property type="project" value="GO_Central"/>
</dbReference>
<dbReference type="PROSITE" id="PS51059">
    <property type="entry name" value="PARP_CATALYTIC"/>
    <property type="match status" value="1"/>
</dbReference>
<dbReference type="InterPro" id="IPR037197">
    <property type="entry name" value="WWE_dom_sf"/>
</dbReference>
<dbReference type="InterPro" id="IPR036388">
    <property type="entry name" value="WH-like_DNA-bd_sf"/>
</dbReference>
<dbReference type="Pfam" id="PF18606">
    <property type="entry name" value="HTH_53"/>
    <property type="match status" value="1"/>
</dbReference>
<dbReference type="InterPro" id="IPR004170">
    <property type="entry name" value="WWE_dom"/>
</dbReference>
<dbReference type="Proteomes" id="UP000002279">
    <property type="component" value="Chromosome 11"/>
</dbReference>
<feature type="domain" description="PARP catalytic" evidence="15">
    <location>
        <begin position="481"/>
        <end position="686"/>
    </location>
</feature>
<dbReference type="SUPFAM" id="SSF117839">
    <property type="entry name" value="WWE domain"/>
    <property type="match status" value="1"/>
</dbReference>
<evidence type="ECO:0000256" key="6">
    <source>
        <dbReference type="ARBA" id="ARBA00022737"/>
    </source>
</evidence>
<evidence type="ECO:0000256" key="7">
    <source>
        <dbReference type="ARBA" id="ARBA00022771"/>
    </source>
</evidence>
<dbReference type="GO" id="GO:0005737">
    <property type="term" value="C:cytoplasm"/>
    <property type="evidence" value="ECO:0007669"/>
    <property type="project" value="UniProtKB-SubCell"/>
</dbReference>
<dbReference type="GO" id="GO:0003950">
    <property type="term" value="F:NAD+ poly-ADP-ribosyltransferase activity"/>
    <property type="evidence" value="ECO:0007669"/>
    <property type="project" value="InterPro"/>
</dbReference>
<dbReference type="GO" id="GO:0009615">
    <property type="term" value="P:response to virus"/>
    <property type="evidence" value="ECO:0000318"/>
    <property type="project" value="GO_Central"/>
</dbReference>
<dbReference type="Ensembl" id="ENSOANT00000053806.1">
    <property type="protein sequence ID" value="ENSOANP00000041319.1"/>
    <property type="gene ID" value="ENSOANG00000048349.1"/>
</dbReference>
<evidence type="ECO:0000256" key="11">
    <source>
        <dbReference type="PROSITE-ProRule" id="PRU00723"/>
    </source>
</evidence>
<evidence type="ECO:0000256" key="3">
    <source>
        <dbReference type="ARBA" id="ARBA00022490"/>
    </source>
</evidence>
<evidence type="ECO:0000259" key="14">
    <source>
        <dbReference type="PROSITE" id="PS50918"/>
    </source>
</evidence>